<feature type="region of interest" description="Disordered" evidence="2">
    <location>
        <begin position="70"/>
        <end position="89"/>
    </location>
</feature>
<feature type="compositionally biased region" description="Low complexity" evidence="2">
    <location>
        <begin position="70"/>
        <end position="79"/>
    </location>
</feature>
<dbReference type="GO" id="GO:0003723">
    <property type="term" value="F:RNA binding"/>
    <property type="evidence" value="ECO:0007669"/>
    <property type="project" value="UniProtKB-KW"/>
</dbReference>
<feature type="compositionally biased region" description="Acidic residues" evidence="2">
    <location>
        <begin position="169"/>
        <end position="180"/>
    </location>
</feature>
<evidence type="ECO:0000313" key="3">
    <source>
        <dbReference type="EMBL" id="CAG5896518.1"/>
    </source>
</evidence>
<protein>
    <submittedName>
        <fullName evidence="3">(Atlantic silverside) hypothetical protein</fullName>
    </submittedName>
</protein>
<keyword evidence="4" id="KW-1185">Reference proteome</keyword>
<dbReference type="InterPro" id="IPR051186">
    <property type="entry name" value="RRM_HNRPC/RALY_subfam"/>
</dbReference>
<comment type="caution">
    <text evidence="3">The sequence shown here is derived from an EMBL/GenBank/DDBJ whole genome shotgun (WGS) entry which is preliminary data.</text>
</comment>
<evidence type="ECO:0000256" key="1">
    <source>
        <dbReference type="ARBA" id="ARBA00022884"/>
    </source>
</evidence>
<organism evidence="3 4">
    <name type="scientific">Menidia menidia</name>
    <name type="common">Atlantic silverside</name>
    <dbReference type="NCBI Taxonomy" id="238744"/>
    <lineage>
        <taxon>Eukaryota</taxon>
        <taxon>Metazoa</taxon>
        <taxon>Chordata</taxon>
        <taxon>Craniata</taxon>
        <taxon>Vertebrata</taxon>
        <taxon>Euteleostomi</taxon>
        <taxon>Actinopterygii</taxon>
        <taxon>Neopterygii</taxon>
        <taxon>Teleostei</taxon>
        <taxon>Neoteleostei</taxon>
        <taxon>Acanthomorphata</taxon>
        <taxon>Ovalentaria</taxon>
        <taxon>Atherinomorphae</taxon>
        <taxon>Atheriniformes</taxon>
        <taxon>Atherinopsidae</taxon>
        <taxon>Menidiinae</taxon>
        <taxon>Menidia</taxon>
    </lineage>
</organism>
<dbReference type="Proteomes" id="UP000677803">
    <property type="component" value="Unassembled WGS sequence"/>
</dbReference>
<accession>A0A8S4AP06</accession>
<name>A0A8S4AP06_9TELE</name>
<sequence>MGSKRPLSSLYSGYEFDYDYYRDDFYSRLFEYHGRVVPPTRAVIPIKRSRIVVPSTRRAKTSFPIRACSSSSSSSCSSSRALNTGSSITGPKLKTDQLLTIKKELSQIKTKIDSLLGRLEKIERQHRSDAEMQRKQEEVCECLHGDAADNSGGEEAEGTAAVEAGEMTDGGEDDFEDEGPTDMVSKPSRHLQSRQGVSGFFCL</sequence>
<proteinExistence type="predicted"/>
<dbReference type="GO" id="GO:0005634">
    <property type="term" value="C:nucleus"/>
    <property type="evidence" value="ECO:0007669"/>
    <property type="project" value="TreeGrafter"/>
</dbReference>
<dbReference type="PANTHER" id="PTHR13968">
    <property type="entry name" value="HETEROGENEOUS NUCLEAR RIBONUCLEOPROTEIN"/>
    <property type="match status" value="1"/>
</dbReference>
<feature type="region of interest" description="Disordered" evidence="2">
    <location>
        <begin position="146"/>
        <end position="203"/>
    </location>
</feature>
<feature type="compositionally biased region" description="Low complexity" evidence="2">
    <location>
        <begin position="158"/>
        <end position="167"/>
    </location>
</feature>
<dbReference type="EMBL" id="CAJRST010007779">
    <property type="protein sequence ID" value="CAG5896518.1"/>
    <property type="molecule type" value="Genomic_DNA"/>
</dbReference>
<keyword evidence="1" id="KW-0694">RNA-binding</keyword>
<feature type="compositionally biased region" description="Polar residues" evidence="2">
    <location>
        <begin position="80"/>
        <end position="89"/>
    </location>
</feature>
<gene>
    <name evidence="3" type="ORF">MMEN_LOCUS7592</name>
</gene>
<evidence type="ECO:0000256" key="2">
    <source>
        <dbReference type="SAM" id="MobiDB-lite"/>
    </source>
</evidence>
<dbReference type="AlphaFoldDB" id="A0A8S4AP06"/>
<evidence type="ECO:0000313" key="4">
    <source>
        <dbReference type="Proteomes" id="UP000677803"/>
    </source>
</evidence>
<reference evidence="3" key="1">
    <citation type="submission" date="2021-05" db="EMBL/GenBank/DDBJ databases">
        <authorList>
            <person name="Tigano A."/>
        </authorList>
    </citation>
    <scope>NUCLEOTIDE SEQUENCE</scope>
</reference>
<dbReference type="OrthoDB" id="6730379at2759"/>
<dbReference type="PANTHER" id="PTHR13968:SF34">
    <property type="entry name" value="RNA-BINDING RALY-LIKE PROTEIN-RELATED"/>
    <property type="match status" value="1"/>
</dbReference>